<feature type="transmembrane region" description="Helical" evidence="6">
    <location>
        <begin position="107"/>
        <end position="125"/>
    </location>
</feature>
<feature type="transmembrane region" description="Helical" evidence="6">
    <location>
        <begin position="389"/>
        <end position="413"/>
    </location>
</feature>
<evidence type="ECO:0000256" key="4">
    <source>
        <dbReference type="ARBA" id="ARBA00022989"/>
    </source>
</evidence>
<dbReference type="RefSeq" id="WP_042215595.1">
    <property type="nucleotide sequence ID" value="NZ_CP009285.1"/>
</dbReference>
<evidence type="ECO:0000256" key="5">
    <source>
        <dbReference type="ARBA" id="ARBA00023136"/>
    </source>
</evidence>
<dbReference type="InterPro" id="IPR002541">
    <property type="entry name" value="Cyt_c_assembly"/>
</dbReference>
<dbReference type="OrthoDB" id="9814290at2"/>
<feature type="transmembrane region" description="Helical" evidence="6">
    <location>
        <begin position="145"/>
        <end position="167"/>
    </location>
</feature>
<keyword evidence="3" id="KW-0201">Cytochrome c-type biogenesis</keyword>
<feature type="transmembrane region" description="Helical" evidence="6">
    <location>
        <begin position="282"/>
        <end position="300"/>
    </location>
</feature>
<dbReference type="Proteomes" id="UP000029518">
    <property type="component" value="Chromosome"/>
</dbReference>
<gene>
    <name evidence="8" type="ORF">PBOR_23520</name>
</gene>
<proteinExistence type="predicted"/>
<keyword evidence="4 6" id="KW-1133">Transmembrane helix</keyword>
<keyword evidence="9" id="KW-1185">Reference proteome</keyword>
<protein>
    <submittedName>
        <fullName evidence="8">Cytochrome C biogenesis protein</fullName>
    </submittedName>
</protein>
<feature type="transmembrane region" description="Helical" evidence="6">
    <location>
        <begin position="83"/>
        <end position="102"/>
    </location>
</feature>
<evidence type="ECO:0000256" key="3">
    <source>
        <dbReference type="ARBA" id="ARBA00022748"/>
    </source>
</evidence>
<dbReference type="PANTHER" id="PTHR30071">
    <property type="entry name" value="HEME EXPORTER PROTEIN C"/>
    <property type="match status" value="1"/>
</dbReference>
<keyword evidence="5 6" id="KW-0472">Membrane</keyword>
<sequence length="420" mass="47170">MSLLDFSSDVFIAAFFLYSGAFMLFTIAIMGRRWSGRKPEEHTARWGKVAFIASSLGLLCHLAYFITRWMGSGHIPVSNMYEFMTFLSMMVMVAFTVIFAIYRKIILGVFAVPISIIVMAYAAVFPQEVQPLIPSLKSIYLNIHVTLAALGESFFAVGFAAGLMYLLRTVNFDSRERSDRKQQRLVEFTLFSIIVIIGFLGSVFAFRGAGYESVFVRTNVTIDSPGQEDSTIEKVSYKMPPIVAPYHSEIESFQSFLGIKEPLFEAPSWMNGVNAGRKFNTVIWSLLSGLILYGILRLAVRKPLGKAIHPVLDGIDENDLDEITYRAIAIGFPIFTLGALIFAMIWAQVAWGRFWGWDPKEVWALVTWLFYSAYLHLRLARGWQGRKSAWLAVLGFLIVMFTLVGVNLVIAGLHSYAGTD</sequence>
<evidence type="ECO:0000313" key="8">
    <source>
        <dbReference type="EMBL" id="AIQ59588.1"/>
    </source>
</evidence>
<keyword evidence="2 6" id="KW-0812">Transmembrane</keyword>
<accession>A0A089LK89</accession>
<feature type="transmembrane region" description="Helical" evidence="6">
    <location>
        <begin position="327"/>
        <end position="349"/>
    </location>
</feature>
<evidence type="ECO:0000259" key="7">
    <source>
        <dbReference type="Pfam" id="PF01578"/>
    </source>
</evidence>
<dbReference type="GO" id="GO:0005886">
    <property type="term" value="C:plasma membrane"/>
    <property type="evidence" value="ECO:0007669"/>
    <property type="project" value="TreeGrafter"/>
</dbReference>
<organism evidence="8 9">
    <name type="scientific">Paenibacillus borealis</name>
    <dbReference type="NCBI Taxonomy" id="160799"/>
    <lineage>
        <taxon>Bacteria</taxon>
        <taxon>Bacillati</taxon>
        <taxon>Bacillota</taxon>
        <taxon>Bacilli</taxon>
        <taxon>Bacillales</taxon>
        <taxon>Paenibacillaceae</taxon>
        <taxon>Paenibacillus</taxon>
    </lineage>
</organism>
<feature type="domain" description="Cytochrome c assembly protein" evidence="7">
    <location>
        <begin position="78"/>
        <end position="200"/>
    </location>
</feature>
<feature type="transmembrane region" description="Helical" evidence="6">
    <location>
        <begin position="188"/>
        <end position="206"/>
    </location>
</feature>
<dbReference type="Pfam" id="PF01578">
    <property type="entry name" value="Cytochrom_C_asm"/>
    <property type="match status" value="2"/>
</dbReference>
<feature type="transmembrane region" description="Helical" evidence="6">
    <location>
        <begin position="6"/>
        <end position="29"/>
    </location>
</feature>
<comment type="subcellular location">
    <subcellularLocation>
        <location evidence="1">Membrane</location>
        <topology evidence="1">Multi-pass membrane protein</topology>
    </subcellularLocation>
</comment>
<dbReference type="PANTHER" id="PTHR30071:SF1">
    <property type="entry name" value="CYTOCHROME B_B6 PROTEIN-RELATED"/>
    <property type="match status" value="1"/>
</dbReference>
<name>A0A089LK89_PAEBO</name>
<dbReference type="HOGENOM" id="CLU_049710_2_0_9"/>
<dbReference type="InterPro" id="IPR045062">
    <property type="entry name" value="Cyt_c_biogenesis_CcsA/CcmC"/>
</dbReference>
<dbReference type="GO" id="GO:0020037">
    <property type="term" value="F:heme binding"/>
    <property type="evidence" value="ECO:0007669"/>
    <property type="project" value="InterPro"/>
</dbReference>
<dbReference type="GO" id="GO:0017004">
    <property type="term" value="P:cytochrome complex assembly"/>
    <property type="evidence" value="ECO:0007669"/>
    <property type="project" value="UniProtKB-KW"/>
</dbReference>
<evidence type="ECO:0000313" key="9">
    <source>
        <dbReference type="Proteomes" id="UP000029518"/>
    </source>
</evidence>
<feature type="transmembrane region" description="Helical" evidence="6">
    <location>
        <begin position="49"/>
        <end position="71"/>
    </location>
</feature>
<dbReference type="AlphaFoldDB" id="A0A089LK89"/>
<dbReference type="EMBL" id="CP009285">
    <property type="protein sequence ID" value="AIQ59588.1"/>
    <property type="molecule type" value="Genomic_DNA"/>
</dbReference>
<feature type="transmembrane region" description="Helical" evidence="6">
    <location>
        <begin position="361"/>
        <end position="377"/>
    </location>
</feature>
<feature type="domain" description="Cytochrome c assembly protein" evidence="7">
    <location>
        <begin position="318"/>
        <end position="414"/>
    </location>
</feature>
<evidence type="ECO:0000256" key="1">
    <source>
        <dbReference type="ARBA" id="ARBA00004141"/>
    </source>
</evidence>
<dbReference type="KEGG" id="pbd:PBOR_23520"/>
<evidence type="ECO:0000256" key="2">
    <source>
        <dbReference type="ARBA" id="ARBA00022692"/>
    </source>
</evidence>
<reference evidence="8" key="1">
    <citation type="submission" date="2014-08" db="EMBL/GenBank/DDBJ databases">
        <title>Comparative genomics of the Paenibacillus odorifer group.</title>
        <authorList>
            <person name="den Bakker H.C."/>
            <person name="Tsai Y.-C.Y.-C."/>
            <person name="Martin N."/>
            <person name="Korlach J."/>
            <person name="Wiedmann M."/>
        </authorList>
    </citation>
    <scope>NUCLEOTIDE SEQUENCE [LARGE SCALE GENOMIC DNA]</scope>
    <source>
        <strain evidence="8">DSM 13188</strain>
    </source>
</reference>
<evidence type="ECO:0000256" key="6">
    <source>
        <dbReference type="SAM" id="Phobius"/>
    </source>
</evidence>